<protein>
    <recommendedName>
        <fullName evidence="6">Thioredoxin</fullName>
    </recommendedName>
</protein>
<evidence type="ECO:0000259" key="8">
    <source>
        <dbReference type="PROSITE" id="PS51352"/>
    </source>
</evidence>
<keyword evidence="4 7" id="KW-1015">Disulfide bond</keyword>
<dbReference type="PIRSF" id="PIRSF000077">
    <property type="entry name" value="Thioredoxin"/>
    <property type="match status" value="1"/>
</dbReference>
<dbReference type="InterPro" id="IPR005746">
    <property type="entry name" value="Thioredoxin"/>
</dbReference>
<feature type="domain" description="Thioredoxin" evidence="8">
    <location>
        <begin position="1"/>
        <end position="104"/>
    </location>
</feature>
<dbReference type="EMBL" id="CDGG01000001">
    <property type="protein sequence ID" value="CEI83011.1"/>
    <property type="molecule type" value="Genomic_DNA"/>
</dbReference>
<comment type="similarity">
    <text evidence="1 6">Belongs to the thioredoxin family.</text>
</comment>
<dbReference type="RefSeq" id="WP_042533173.1">
    <property type="nucleotide sequence ID" value="NZ_CDGG01000001.1"/>
</dbReference>
<dbReference type="PANTHER" id="PTHR45663:SF11">
    <property type="entry name" value="GEO12009P1"/>
    <property type="match status" value="1"/>
</dbReference>
<proteinExistence type="inferred from homology"/>
<evidence type="ECO:0000313" key="9">
    <source>
        <dbReference type="EMBL" id="CEI83011.1"/>
    </source>
</evidence>
<keyword evidence="2" id="KW-0813">Transport</keyword>
<dbReference type="PANTHER" id="PTHR45663">
    <property type="entry name" value="GEO12009P1"/>
    <property type="match status" value="1"/>
</dbReference>
<dbReference type="InterPro" id="IPR013766">
    <property type="entry name" value="Thioredoxin_domain"/>
</dbReference>
<organism evidence="9 10">
    <name type="scientific">Oceanobacillus oncorhynchi</name>
    <dbReference type="NCBI Taxonomy" id="545501"/>
    <lineage>
        <taxon>Bacteria</taxon>
        <taxon>Bacillati</taxon>
        <taxon>Bacillota</taxon>
        <taxon>Bacilli</taxon>
        <taxon>Bacillales</taxon>
        <taxon>Bacillaceae</taxon>
        <taxon>Oceanobacillus</taxon>
    </lineage>
</organism>
<dbReference type="Gene3D" id="3.40.30.10">
    <property type="entry name" value="Glutaredoxin"/>
    <property type="match status" value="1"/>
</dbReference>
<dbReference type="SUPFAM" id="SSF52833">
    <property type="entry name" value="Thioredoxin-like"/>
    <property type="match status" value="1"/>
</dbReference>
<dbReference type="GO" id="GO:0005737">
    <property type="term" value="C:cytoplasm"/>
    <property type="evidence" value="ECO:0007669"/>
    <property type="project" value="TreeGrafter"/>
</dbReference>
<dbReference type="CDD" id="cd02947">
    <property type="entry name" value="TRX_family"/>
    <property type="match status" value="1"/>
</dbReference>
<keyword evidence="5 7" id="KW-0676">Redox-active center</keyword>
<evidence type="ECO:0000256" key="7">
    <source>
        <dbReference type="PIRSR" id="PIRSR000077-4"/>
    </source>
</evidence>
<evidence type="ECO:0000256" key="2">
    <source>
        <dbReference type="ARBA" id="ARBA00022448"/>
    </source>
</evidence>
<dbReference type="PRINTS" id="PR00421">
    <property type="entry name" value="THIOREDOXIN"/>
</dbReference>
<name>A0A0A1MVZ4_9BACI</name>
<dbReference type="OrthoDB" id="7629852at2"/>
<dbReference type="GO" id="GO:0015035">
    <property type="term" value="F:protein-disulfide reductase activity"/>
    <property type="evidence" value="ECO:0007669"/>
    <property type="project" value="InterPro"/>
</dbReference>
<evidence type="ECO:0000313" key="10">
    <source>
        <dbReference type="Proteomes" id="UP000040453"/>
    </source>
</evidence>
<dbReference type="STRING" id="545501.BN997_02900"/>
<reference evidence="9 10" key="1">
    <citation type="submission" date="2014-11" db="EMBL/GenBank/DDBJ databases">
        <authorList>
            <person name="Urmite Genomes Urmite Genomes"/>
        </authorList>
    </citation>
    <scope>NUCLEOTIDE SEQUENCE [LARGE SCALE GENOMIC DNA]</scope>
    <source>
        <strain evidence="9 10">Oc5</strain>
    </source>
</reference>
<evidence type="ECO:0000256" key="1">
    <source>
        <dbReference type="ARBA" id="ARBA00008987"/>
    </source>
</evidence>
<feature type="disulfide bond" description="Redox-active" evidence="7">
    <location>
        <begin position="30"/>
        <end position="33"/>
    </location>
</feature>
<keyword evidence="3" id="KW-0249">Electron transport</keyword>
<keyword evidence="10" id="KW-1185">Reference proteome</keyword>
<evidence type="ECO:0000256" key="5">
    <source>
        <dbReference type="ARBA" id="ARBA00023284"/>
    </source>
</evidence>
<evidence type="ECO:0000256" key="3">
    <source>
        <dbReference type="ARBA" id="ARBA00022982"/>
    </source>
</evidence>
<dbReference type="PROSITE" id="PS51352">
    <property type="entry name" value="THIOREDOXIN_2"/>
    <property type="match status" value="1"/>
</dbReference>
<accession>A0A0A1MVZ4</accession>
<dbReference type="AlphaFoldDB" id="A0A0A1MVZ4"/>
<dbReference type="InterPro" id="IPR036249">
    <property type="entry name" value="Thioredoxin-like_sf"/>
</dbReference>
<gene>
    <name evidence="9" type="primary">trxA_1</name>
    <name evidence="9" type="ORF">BN997_02900</name>
</gene>
<dbReference type="Proteomes" id="UP000040453">
    <property type="component" value="Unassembled WGS sequence"/>
</dbReference>
<dbReference type="Pfam" id="PF00085">
    <property type="entry name" value="Thioredoxin"/>
    <property type="match status" value="1"/>
</dbReference>
<evidence type="ECO:0000256" key="4">
    <source>
        <dbReference type="ARBA" id="ARBA00023157"/>
    </source>
</evidence>
<evidence type="ECO:0000256" key="6">
    <source>
        <dbReference type="PIRNR" id="PIRNR000077"/>
    </source>
</evidence>
<sequence>MVKELRANEFDTLVKAEEKPVVLKFTADWCPGCKQLAPIVESVAEELEEEIAFYHVDVDEELEFAQQYQVMSIPTLILFKNGEEADRVTAPEASEEVVRDFSSQ</sequence>